<accession>A0A4U8YP80</accession>
<dbReference type="InterPro" id="IPR023370">
    <property type="entry name" value="TrmO-like_N"/>
</dbReference>
<dbReference type="RefSeq" id="WP_180142302.1">
    <property type="nucleotide sequence ID" value="NZ_CAADHO010000006.1"/>
</dbReference>
<evidence type="ECO:0000256" key="1">
    <source>
        <dbReference type="ARBA" id="ARBA00022691"/>
    </source>
</evidence>
<dbReference type="InterPro" id="IPR040372">
    <property type="entry name" value="YaeB-like"/>
</dbReference>
<evidence type="ECO:0000259" key="3">
    <source>
        <dbReference type="PROSITE" id="PS51668"/>
    </source>
</evidence>
<name>A0A4U8YP80_9BACT</name>
<dbReference type="SUPFAM" id="SSF118196">
    <property type="entry name" value="YaeB-like"/>
    <property type="match status" value="1"/>
</dbReference>
<sequence length="164" mass="18840">MTIDSTRETYSICPVGRVHEEAEGGFTLQVGKAFREALKELHRFSHVQVFWWATGHDTREDRARLLTELPYAEGVEAGVFACRSPYRPNPMAVTTCACLHVDMEGGIIRVPWIDAHDGTPIIDLKPYIPVSDRVREAVVPEWFRNWPQWHEDAWQLEEMFGACE</sequence>
<dbReference type="PANTHER" id="PTHR12818">
    <property type="entry name" value="TRNA (ADENINE(37)-N6)-METHYLTRANSFERASE"/>
    <property type="match status" value="1"/>
</dbReference>
<dbReference type="PROSITE" id="PS01318">
    <property type="entry name" value="TSAA_1"/>
    <property type="match status" value="1"/>
</dbReference>
<keyword evidence="5" id="KW-1185">Reference proteome</keyword>
<dbReference type="InterPro" id="IPR036413">
    <property type="entry name" value="YaeB-like_sf"/>
</dbReference>
<evidence type="ECO:0000313" key="4">
    <source>
        <dbReference type="EMBL" id="VFQ45571.1"/>
    </source>
</evidence>
<feature type="domain" description="TsaA-like" evidence="3">
    <location>
        <begin position="12"/>
        <end position="136"/>
    </location>
</feature>
<dbReference type="InterPro" id="IPR036414">
    <property type="entry name" value="YaeB_N_sf"/>
</dbReference>
<dbReference type="Pfam" id="PF01980">
    <property type="entry name" value="TrmO_N"/>
    <property type="match status" value="1"/>
</dbReference>
<evidence type="ECO:0000256" key="2">
    <source>
        <dbReference type="ARBA" id="ARBA00033753"/>
    </source>
</evidence>
<dbReference type="EMBL" id="CAADHO010000006">
    <property type="protein sequence ID" value="VFQ45571.1"/>
    <property type="molecule type" value="Genomic_DNA"/>
</dbReference>
<dbReference type="Gene3D" id="2.40.30.70">
    <property type="entry name" value="YaeB-like"/>
    <property type="match status" value="1"/>
</dbReference>
<dbReference type="PANTHER" id="PTHR12818:SF0">
    <property type="entry name" value="TRNA (ADENINE(37)-N6)-METHYLTRANSFERASE"/>
    <property type="match status" value="1"/>
</dbReference>
<evidence type="ECO:0000313" key="5">
    <source>
        <dbReference type="Proteomes" id="UP000507962"/>
    </source>
</evidence>
<proteinExistence type="inferred from homology"/>
<organism evidence="4 5">
    <name type="scientific">Desulfoluna butyratoxydans</name>
    <dbReference type="NCBI Taxonomy" id="231438"/>
    <lineage>
        <taxon>Bacteria</taxon>
        <taxon>Pseudomonadati</taxon>
        <taxon>Thermodesulfobacteriota</taxon>
        <taxon>Desulfobacteria</taxon>
        <taxon>Desulfobacterales</taxon>
        <taxon>Desulfolunaceae</taxon>
        <taxon>Desulfoluna</taxon>
    </lineage>
</organism>
<comment type="similarity">
    <text evidence="2">Belongs to the tRNA methyltransferase O family.</text>
</comment>
<gene>
    <name evidence="4" type="ORF">MSL71_32320</name>
</gene>
<dbReference type="AlphaFoldDB" id="A0A4U8YP80"/>
<reference evidence="4 5" key="1">
    <citation type="submission" date="2019-03" db="EMBL/GenBank/DDBJ databases">
        <authorList>
            <person name="Nijsse B."/>
        </authorList>
    </citation>
    <scope>NUCLEOTIDE SEQUENCE [LARGE SCALE GENOMIC DNA]</scope>
    <source>
        <strain evidence="4">Desulfoluna butyratoxydans MSL71</strain>
    </source>
</reference>
<keyword evidence="1" id="KW-0949">S-adenosyl-L-methionine</keyword>
<dbReference type="InterPro" id="IPR023368">
    <property type="entry name" value="UPF0066_cons_site"/>
</dbReference>
<protein>
    <recommendedName>
        <fullName evidence="3">TsaA-like domain-containing protein</fullName>
    </recommendedName>
</protein>
<dbReference type="PROSITE" id="PS51668">
    <property type="entry name" value="TSAA_2"/>
    <property type="match status" value="1"/>
</dbReference>
<dbReference type="Proteomes" id="UP000507962">
    <property type="component" value="Unassembled WGS sequence"/>
</dbReference>